<keyword evidence="2" id="KW-1185">Reference proteome</keyword>
<protein>
    <submittedName>
        <fullName evidence="1">3-methyladenine DNA glycosylase AlkD</fullName>
    </submittedName>
</protein>
<dbReference type="InterPro" id="IPR014825">
    <property type="entry name" value="DNA_alkylation"/>
</dbReference>
<dbReference type="AlphaFoldDB" id="A0A841GW04"/>
<dbReference type="InterPro" id="IPR016024">
    <property type="entry name" value="ARM-type_fold"/>
</dbReference>
<dbReference type="Pfam" id="PF08713">
    <property type="entry name" value="DNA_alkylation"/>
    <property type="match status" value="1"/>
</dbReference>
<name>A0A841GW04_9BACT</name>
<dbReference type="SUPFAM" id="SSF48371">
    <property type="entry name" value="ARM repeat"/>
    <property type="match status" value="1"/>
</dbReference>
<accession>A0A841GW04</accession>
<proteinExistence type="predicted"/>
<dbReference type="EMBL" id="JACHIA010000003">
    <property type="protein sequence ID" value="MBB6070078.1"/>
    <property type="molecule type" value="Genomic_DNA"/>
</dbReference>
<dbReference type="PANTHER" id="PTHR34070:SF1">
    <property type="entry name" value="DNA ALKYLATION REPAIR PROTEIN"/>
    <property type="match status" value="1"/>
</dbReference>
<organism evidence="1 2">
    <name type="scientific">Longimicrobium terrae</name>
    <dbReference type="NCBI Taxonomy" id="1639882"/>
    <lineage>
        <taxon>Bacteria</taxon>
        <taxon>Pseudomonadati</taxon>
        <taxon>Gemmatimonadota</taxon>
        <taxon>Longimicrobiia</taxon>
        <taxon>Longimicrobiales</taxon>
        <taxon>Longimicrobiaceae</taxon>
        <taxon>Longimicrobium</taxon>
    </lineage>
</organism>
<evidence type="ECO:0000313" key="1">
    <source>
        <dbReference type="EMBL" id="MBB6070078.1"/>
    </source>
</evidence>
<comment type="caution">
    <text evidence="1">The sequence shown here is derived from an EMBL/GenBank/DDBJ whole genome shotgun (WGS) entry which is preliminary data.</text>
</comment>
<reference evidence="1 2" key="1">
    <citation type="submission" date="2020-08" db="EMBL/GenBank/DDBJ databases">
        <title>Genomic Encyclopedia of Type Strains, Phase IV (KMG-IV): sequencing the most valuable type-strain genomes for metagenomic binning, comparative biology and taxonomic classification.</title>
        <authorList>
            <person name="Goeker M."/>
        </authorList>
    </citation>
    <scope>NUCLEOTIDE SEQUENCE [LARGE SCALE GENOMIC DNA]</scope>
    <source>
        <strain evidence="1 2">DSM 29007</strain>
    </source>
</reference>
<dbReference type="Proteomes" id="UP000582837">
    <property type="component" value="Unassembled WGS sequence"/>
</dbReference>
<evidence type="ECO:0000313" key="2">
    <source>
        <dbReference type="Proteomes" id="UP000582837"/>
    </source>
</evidence>
<gene>
    <name evidence="1" type="ORF">HNQ61_001695</name>
</gene>
<dbReference type="Gene3D" id="1.25.10.90">
    <property type="match status" value="1"/>
</dbReference>
<sequence length="68" mass="8137">MAERLLRDPHDLIHKAVGWMLREVGKRDLAAEEAFLREPYRAMPRTMLRYAIERFPEPLRKRYLAGEV</sequence>
<dbReference type="PANTHER" id="PTHR34070">
    <property type="entry name" value="ARMADILLO-TYPE FOLD"/>
    <property type="match status" value="1"/>
</dbReference>